<dbReference type="InterPro" id="IPR019787">
    <property type="entry name" value="Znf_PHD-finger"/>
</dbReference>
<dbReference type="OMA" id="ILSGSWY"/>
<dbReference type="InterPro" id="IPR011011">
    <property type="entry name" value="Znf_FYVE_PHD"/>
</dbReference>
<sequence>MSFDMLLKTSCGGCGSSPDMYGSKCKHMALCLNCGKTMAENHGKWYDCVAPVARLSQMNKSLTDYLTKSLTCQTCKLIISGGESLLVCDACGNGVHLKCLQSDNHKGIPEGEWYCPKCLMPSNGRIQAPCEKVESPDQKVNPQKETDHTIKVEGAPEISTSKVKLQVRRDQNSKISVIQTAHGNLSVHQPSHTTNYLQAFSDFSNHNDVAKNVQKILQPRLFEHPNWIPHSTDYMNKSLTCETCKFTINDVESLLVCDACEKGVHLKCVQSYIQKGIPKGDWHCPTCLVSSNEKPLPPKYGRVTRNITKKKVSPNIVRIQASYGRVEIPDQEVNSQKATNHTIKADGAPEKVKLQARRDQNSKFSVIQTAHGNLSVHQPSHAMSYLQASSVFSKHNDIAKNVQKILQPRLSEHPNWNPRSTVYMDKSFTCEICKVTINDVESSLVCDTCENGVHLKCLKIWNQNYIPKDEWNCRKCLISSNGKPLPPKYGRVWRNKVNPQKVTANENSVGRSLANVRSTGRNHSDSSPDLKVSKAIEGRIDQVVGQSVLVGTSVWPEILHGWIAYCRLDRALFCSNNDNLRPSNLQGFGYQWCCRIQRTIFEVVLNNPAAFKRLSLESTYRSSC</sequence>
<proteinExistence type="predicted"/>
<dbReference type="SUPFAM" id="SSF57903">
    <property type="entry name" value="FYVE/PHD zinc finger"/>
    <property type="match status" value="3"/>
</dbReference>
<dbReference type="Gene3D" id="3.30.40.10">
    <property type="entry name" value="Zinc/RING finger domain, C3HC4 (zinc finger)"/>
    <property type="match status" value="3"/>
</dbReference>
<evidence type="ECO:0000256" key="4">
    <source>
        <dbReference type="PROSITE-ProRule" id="PRU00146"/>
    </source>
</evidence>
<feature type="domain" description="PHD-type" evidence="5">
    <location>
        <begin position="69"/>
        <end position="121"/>
    </location>
</feature>
<evidence type="ECO:0000256" key="1">
    <source>
        <dbReference type="ARBA" id="ARBA00022723"/>
    </source>
</evidence>
<dbReference type="GO" id="GO:0008270">
    <property type="term" value="F:zinc ion binding"/>
    <property type="evidence" value="ECO:0007669"/>
    <property type="project" value="UniProtKB-KW"/>
</dbReference>
<dbReference type="InterPro" id="IPR019786">
    <property type="entry name" value="Zinc_finger_PHD-type_CS"/>
</dbReference>
<dbReference type="InterPro" id="IPR013083">
    <property type="entry name" value="Znf_RING/FYVE/PHD"/>
</dbReference>
<dbReference type="InterPro" id="IPR001965">
    <property type="entry name" value="Znf_PHD"/>
</dbReference>
<evidence type="ECO:0000313" key="7">
    <source>
        <dbReference type="Proteomes" id="UP000195402"/>
    </source>
</evidence>
<evidence type="ECO:0000313" key="6">
    <source>
        <dbReference type="EMBL" id="OVA10064.1"/>
    </source>
</evidence>
<reference evidence="6 7" key="1">
    <citation type="journal article" date="2017" name="Mol. Plant">
        <title>The Genome of Medicinal Plant Macleaya cordata Provides New Insights into Benzylisoquinoline Alkaloids Metabolism.</title>
        <authorList>
            <person name="Liu X."/>
            <person name="Liu Y."/>
            <person name="Huang P."/>
            <person name="Ma Y."/>
            <person name="Qing Z."/>
            <person name="Tang Q."/>
            <person name="Cao H."/>
            <person name="Cheng P."/>
            <person name="Zheng Y."/>
            <person name="Yuan Z."/>
            <person name="Zhou Y."/>
            <person name="Liu J."/>
            <person name="Tang Z."/>
            <person name="Zhuo Y."/>
            <person name="Zhang Y."/>
            <person name="Yu L."/>
            <person name="Huang J."/>
            <person name="Yang P."/>
            <person name="Peng Q."/>
            <person name="Zhang J."/>
            <person name="Jiang W."/>
            <person name="Zhang Z."/>
            <person name="Lin K."/>
            <person name="Ro D.K."/>
            <person name="Chen X."/>
            <person name="Xiong X."/>
            <person name="Shang Y."/>
            <person name="Huang S."/>
            <person name="Zeng J."/>
        </authorList>
    </citation>
    <scope>NUCLEOTIDE SEQUENCE [LARGE SCALE GENOMIC DNA]</scope>
    <source>
        <strain evidence="7">cv. BLH2017</strain>
        <tissue evidence="6">Root</tissue>
    </source>
</reference>
<keyword evidence="7" id="KW-1185">Reference proteome</keyword>
<dbReference type="EMBL" id="MVGT01002040">
    <property type="protein sequence ID" value="OVA10064.1"/>
    <property type="molecule type" value="Genomic_DNA"/>
</dbReference>
<evidence type="ECO:0000256" key="2">
    <source>
        <dbReference type="ARBA" id="ARBA00022771"/>
    </source>
</evidence>
<keyword evidence="2 4" id="KW-0863">Zinc-finger</keyword>
<dbReference type="InterPro" id="IPR001841">
    <property type="entry name" value="Znf_RING"/>
</dbReference>
<dbReference type="AlphaFoldDB" id="A0A200QHX3"/>
<dbReference type="InParanoid" id="A0A200QHX3"/>
<dbReference type="PANTHER" id="PTHR47527:SF3">
    <property type="entry name" value="RING_FYVE_PHD ZINC FINGER SUPERFAMILY PROTEIN"/>
    <property type="match status" value="1"/>
</dbReference>
<dbReference type="PROSITE" id="PS50016">
    <property type="entry name" value="ZF_PHD_2"/>
    <property type="match status" value="3"/>
</dbReference>
<dbReference type="Pfam" id="PF00628">
    <property type="entry name" value="PHD"/>
    <property type="match status" value="3"/>
</dbReference>
<dbReference type="SMART" id="SM00184">
    <property type="entry name" value="RING"/>
    <property type="match status" value="3"/>
</dbReference>
<dbReference type="PROSITE" id="PS01359">
    <property type="entry name" value="ZF_PHD_1"/>
    <property type="match status" value="3"/>
</dbReference>
<dbReference type="STRING" id="56857.A0A200QHX3"/>
<comment type="caution">
    <text evidence="6">The sequence shown here is derived from an EMBL/GenBank/DDBJ whole genome shotgun (WGS) entry which is preliminary data.</text>
</comment>
<dbReference type="OrthoDB" id="1935339at2759"/>
<accession>A0A200QHX3</accession>
<name>A0A200QHX3_MACCD</name>
<protein>
    <submittedName>
        <fullName evidence="6">Zinc finger protein</fullName>
    </submittedName>
</protein>
<evidence type="ECO:0000256" key="3">
    <source>
        <dbReference type="ARBA" id="ARBA00022833"/>
    </source>
</evidence>
<keyword evidence="3" id="KW-0862">Zinc</keyword>
<keyword evidence="1" id="KW-0479">Metal-binding</keyword>
<dbReference type="SMART" id="SM00249">
    <property type="entry name" value="PHD"/>
    <property type="match status" value="3"/>
</dbReference>
<feature type="domain" description="PHD-type" evidence="5">
    <location>
        <begin position="427"/>
        <end position="479"/>
    </location>
</feature>
<evidence type="ECO:0000259" key="5">
    <source>
        <dbReference type="PROSITE" id="PS50016"/>
    </source>
</evidence>
<dbReference type="Proteomes" id="UP000195402">
    <property type="component" value="Unassembled WGS sequence"/>
</dbReference>
<dbReference type="CDD" id="cd15489">
    <property type="entry name" value="PHD_SF"/>
    <property type="match status" value="2"/>
</dbReference>
<organism evidence="6 7">
    <name type="scientific">Macleaya cordata</name>
    <name type="common">Five-seeded plume-poppy</name>
    <name type="synonym">Bocconia cordata</name>
    <dbReference type="NCBI Taxonomy" id="56857"/>
    <lineage>
        <taxon>Eukaryota</taxon>
        <taxon>Viridiplantae</taxon>
        <taxon>Streptophyta</taxon>
        <taxon>Embryophyta</taxon>
        <taxon>Tracheophyta</taxon>
        <taxon>Spermatophyta</taxon>
        <taxon>Magnoliopsida</taxon>
        <taxon>Ranunculales</taxon>
        <taxon>Papaveraceae</taxon>
        <taxon>Papaveroideae</taxon>
        <taxon>Macleaya</taxon>
    </lineage>
</organism>
<gene>
    <name evidence="6" type="ORF">BVC80_1755g12</name>
</gene>
<feature type="domain" description="PHD-type" evidence="5">
    <location>
        <begin position="238"/>
        <end position="290"/>
    </location>
</feature>
<dbReference type="PANTHER" id="PTHR47527">
    <property type="entry name" value="RING/FYVE/PHD ZINC FINGER SUPERFAMILY PROTEIN"/>
    <property type="match status" value="1"/>
</dbReference>